<sequence length="307" mass="32486">MSVQAPSAHSTATTPSSTDVVLEARSITKQFGGLVAVDSVDMAIRRGSITSVIGPNGAGKTTFFNMIAGIYRPTTGQIAFMGRPIFGAKGFGGSSLRPDQVTSLGIARTFQNIRLFANMTVVENILVGMHCRLKTGALGAILRTPGVVREEHQARVRAYSLLDYVGLGNQAQSTAKNLSYGDQRRLEVARALASGPSLLLLDEPTAGMNPNETAAMTTFIDKMRNELGLTILLIEHDMKVVMGISDQVAVLDHGVKIADGSPVEVRSNPRVIEAYLGKGAADAAGQQAAGPIEAVTVAEPMQREPAR</sequence>
<dbReference type="GO" id="GO:0015188">
    <property type="term" value="F:L-isoleucine transmembrane transporter activity"/>
    <property type="evidence" value="ECO:0007669"/>
    <property type="project" value="TreeGrafter"/>
</dbReference>
<dbReference type="SMART" id="SM00382">
    <property type="entry name" value="AAA"/>
    <property type="match status" value="1"/>
</dbReference>
<dbReference type="PROSITE" id="PS00211">
    <property type="entry name" value="ABC_TRANSPORTER_1"/>
    <property type="match status" value="1"/>
</dbReference>
<proteinExistence type="predicted"/>
<feature type="domain" description="ABC transporter" evidence="4">
    <location>
        <begin position="22"/>
        <end position="278"/>
    </location>
</feature>
<dbReference type="GO" id="GO:0042941">
    <property type="term" value="P:D-alanine transmembrane transport"/>
    <property type="evidence" value="ECO:0007669"/>
    <property type="project" value="TreeGrafter"/>
</dbReference>
<keyword evidence="2" id="KW-0547">Nucleotide-binding</keyword>
<dbReference type="GO" id="GO:0005304">
    <property type="term" value="F:L-valine transmembrane transporter activity"/>
    <property type="evidence" value="ECO:0007669"/>
    <property type="project" value="TreeGrafter"/>
</dbReference>
<evidence type="ECO:0000313" key="5">
    <source>
        <dbReference type="EMBL" id="CAA9555873.1"/>
    </source>
</evidence>
<dbReference type="PROSITE" id="PS50893">
    <property type="entry name" value="ABC_TRANSPORTER_2"/>
    <property type="match status" value="1"/>
</dbReference>
<dbReference type="AlphaFoldDB" id="A0A6J4UNK4"/>
<dbReference type="InterPro" id="IPR003439">
    <property type="entry name" value="ABC_transporter-like_ATP-bd"/>
</dbReference>
<dbReference type="InterPro" id="IPR032823">
    <property type="entry name" value="BCA_ABC_TP_C"/>
</dbReference>
<dbReference type="GO" id="GO:0005886">
    <property type="term" value="C:plasma membrane"/>
    <property type="evidence" value="ECO:0007669"/>
    <property type="project" value="TreeGrafter"/>
</dbReference>
<dbReference type="PANTHER" id="PTHR45772:SF7">
    <property type="entry name" value="AMINO ACID ABC TRANSPORTER ATP-BINDING PROTEIN"/>
    <property type="match status" value="1"/>
</dbReference>
<gene>
    <name evidence="5" type="ORF">AVDCRST_MAG43-1462</name>
</gene>
<accession>A0A6J4UNK4</accession>
<dbReference type="InterPro" id="IPR003593">
    <property type="entry name" value="AAA+_ATPase"/>
</dbReference>
<dbReference type="GO" id="GO:0015192">
    <property type="term" value="F:L-phenylalanine transmembrane transporter activity"/>
    <property type="evidence" value="ECO:0007669"/>
    <property type="project" value="TreeGrafter"/>
</dbReference>
<evidence type="ECO:0000256" key="2">
    <source>
        <dbReference type="ARBA" id="ARBA00022741"/>
    </source>
</evidence>
<protein>
    <submittedName>
        <fullName evidence="5">Branched-chain amino acid transport ATP-binding protein LivG</fullName>
    </submittedName>
</protein>
<dbReference type="PANTHER" id="PTHR45772">
    <property type="entry name" value="CONSERVED COMPONENT OF ABC TRANSPORTER FOR NATURAL AMINO ACIDS-RELATED"/>
    <property type="match status" value="1"/>
</dbReference>
<dbReference type="SUPFAM" id="SSF52540">
    <property type="entry name" value="P-loop containing nucleoside triphosphate hydrolases"/>
    <property type="match status" value="1"/>
</dbReference>
<keyword evidence="3 5" id="KW-0067">ATP-binding</keyword>
<dbReference type="FunFam" id="3.40.50.300:FF:000421">
    <property type="entry name" value="Branched-chain amino acid ABC transporter ATP-binding protein"/>
    <property type="match status" value="1"/>
</dbReference>
<dbReference type="GO" id="GO:0005524">
    <property type="term" value="F:ATP binding"/>
    <property type="evidence" value="ECO:0007669"/>
    <property type="project" value="UniProtKB-KW"/>
</dbReference>
<dbReference type="CDD" id="cd03219">
    <property type="entry name" value="ABC_Mj1267_LivG_branched"/>
    <property type="match status" value="1"/>
</dbReference>
<reference evidence="5" key="1">
    <citation type="submission" date="2020-02" db="EMBL/GenBank/DDBJ databases">
        <authorList>
            <person name="Meier V. D."/>
        </authorList>
    </citation>
    <scope>NUCLEOTIDE SEQUENCE</scope>
    <source>
        <strain evidence="5">AVDCRST_MAG43</strain>
    </source>
</reference>
<dbReference type="InterPro" id="IPR017871">
    <property type="entry name" value="ABC_transporter-like_CS"/>
</dbReference>
<dbReference type="Gene3D" id="3.40.50.300">
    <property type="entry name" value="P-loop containing nucleotide triphosphate hydrolases"/>
    <property type="match status" value="1"/>
</dbReference>
<evidence type="ECO:0000259" key="4">
    <source>
        <dbReference type="PROSITE" id="PS50893"/>
    </source>
</evidence>
<dbReference type="GO" id="GO:0015808">
    <property type="term" value="P:L-alanine transport"/>
    <property type="evidence" value="ECO:0007669"/>
    <property type="project" value="TreeGrafter"/>
</dbReference>
<dbReference type="EMBL" id="CADCWI010000076">
    <property type="protein sequence ID" value="CAA9555873.1"/>
    <property type="molecule type" value="Genomic_DNA"/>
</dbReference>
<dbReference type="InterPro" id="IPR051120">
    <property type="entry name" value="ABC_AA/LPS_Transport"/>
</dbReference>
<dbReference type="GO" id="GO:1903805">
    <property type="term" value="P:L-valine import across plasma membrane"/>
    <property type="evidence" value="ECO:0007669"/>
    <property type="project" value="TreeGrafter"/>
</dbReference>
<keyword evidence="1" id="KW-0813">Transport</keyword>
<evidence type="ECO:0000256" key="1">
    <source>
        <dbReference type="ARBA" id="ARBA00022448"/>
    </source>
</evidence>
<name>A0A6J4UNK4_9BACT</name>
<dbReference type="GO" id="GO:1903806">
    <property type="term" value="P:L-isoleucine import across plasma membrane"/>
    <property type="evidence" value="ECO:0007669"/>
    <property type="project" value="TreeGrafter"/>
</dbReference>
<organism evidence="5">
    <name type="scientific">uncultured Thermomicrobiales bacterium</name>
    <dbReference type="NCBI Taxonomy" id="1645740"/>
    <lineage>
        <taxon>Bacteria</taxon>
        <taxon>Pseudomonadati</taxon>
        <taxon>Thermomicrobiota</taxon>
        <taxon>Thermomicrobia</taxon>
        <taxon>Thermomicrobiales</taxon>
        <taxon>environmental samples</taxon>
    </lineage>
</organism>
<dbReference type="InterPro" id="IPR027417">
    <property type="entry name" value="P-loop_NTPase"/>
</dbReference>
<dbReference type="Pfam" id="PF00005">
    <property type="entry name" value="ABC_tran"/>
    <property type="match status" value="1"/>
</dbReference>
<evidence type="ECO:0000256" key="3">
    <source>
        <dbReference type="ARBA" id="ARBA00022840"/>
    </source>
</evidence>
<dbReference type="GO" id="GO:0016887">
    <property type="term" value="F:ATP hydrolysis activity"/>
    <property type="evidence" value="ECO:0007669"/>
    <property type="project" value="InterPro"/>
</dbReference>
<dbReference type="Pfam" id="PF12399">
    <property type="entry name" value="BCA_ABC_TP_C"/>
    <property type="match status" value="1"/>
</dbReference>